<dbReference type="OrthoDB" id="1117699at2"/>
<dbReference type="EMBL" id="FNGS01000012">
    <property type="protein sequence ID" value="SDN05343.1"/>
    <property type="molecule type" value="Genomic_DNA"/>
</dbReference>
<evidence type="ECO:0000313" key="3">
    <source>
        <dbReference type="Proteomes" id="UP000198901"/>
    </source>
</evidence>
<accession>A0A1G9YA86</accession>
<keyword evidence="3" id="KW-1185">Reference proteome</keyword>
<evidence type="ECO:0000313" key="2">
    <source>
        <dbReference type="EMBL" id="SDN05343.1"/>
    </source>
</evidence>
<gene>
    <name evidence="2" type="ORF">SAMN04488090_4857</name>
</gene>
<reference evidence="2 3" key="1">
    <citation type="submission" date="2016-10" db="EMBL/GenBank/DDBJ databases">
        <authorList>
            <person name="de Groot N.N."/>
        </authorList>
    </citation>
    <scope>NUCLEOTIDE SEQUENCE [LARGE SCALE GENOMIC DNA]</scope>
    <source>
        <strain evidence="2 3">DSM 21668</strain>
    </source>
</reference>
<name>A0A1G9YA86_9BACT</name>
<dbReference type="AlphaFoldDB" id="A0A1G9YA86"/>
<organism evidence="2 3">
    <name type="scientific">Siphonobacter aquaeclarae</name>
    <dbReference type="NCBI Taxonomy" id="563176"/>
    <lineage>
        <taxon>Bacteria</taxon>
        <taxon>Pseudomonadati</taxon>
        <taxon>Bacteroidota</taxon>
        <taxon>Cytophagia</taxon>
        <taxon>Cytophagales</taxon>
        <taxon>Cytophagaceae</taxon>
        <taxon>Siphonobacter</taxon>
    </lineage>
</organism>
<feature type="signal peptide" evidence="1">
    <location>
        <begin position="1"/>
        <end position="19"/>
    </location>
</feature>
<dbReference type="Proteomes" id="UP000198901">
    <property type="component" value="Unassembled WGS sequence"/>
</dbReference>
<protein>
    <recommendedName>
        <fullName evidence="4">Tetratricopeptide repeat-containing protein</fullName>
    </recommendedName>
</protein>
<sequence length="534" mass="59603">MKKILALAGALVFSYPVFSQDNTQKLDLRGPVTPANPEYAAYKSYHVTMVLHPNVESSIKSQKGVYSPTDIEGLLNIPGLKKAEKGDFEIRYTVTRFELLEGDNVDKTFDRSPCYYVGIESNMEVLDKAGKPIYKRYATPKVVKYVVPVGSGFQKLAGFVLETNFDALSAEFNATYLYGPTFPKLQFARVEKSKSSKSGFNEKEFNQSVAVFPAVADVDRANWPELFGEAQKYWKGLTEFTDAGDAYLQKRVRFASLYNLATSYLLTGQEKEAEKLLPAIREAEPRSILGRSYSPELENMLRAVTVYRKTSENLTKVDPIAAEPVLPSYKKLETAFRFAEFDGEVTDEDNKTYSGKIRVLSDSPELLDLRGQSAANSGNITLGSLFNNTDVENPTVFVYVADKKKPVRLSLKNIKSVKESDGHAYLVGKIGRGGDLFDASGATNAKRYALLDQLETTGGLTLFREFYPQEDFVLKRNGQDTFYTPPVFTGRRTSLTTFFNTCPAILKNVGSGQYDSSDLSTYRQLLVDYSKSCK</sequence>
<dbReference type="RefSeq" id="WP_093208879.1">
    <property type="nucleotide sequence ID" value="NZ_FNGS01000012.1"/>
</dbReference>
<proteinExistence type="predicted"/>
<feature type="chain" id="PRO_5011546679" description="Tetratricopeptide repeat-containing protein" evidence="1">
    <location>
        <begin position="20"/>
        <end position="534"/>
    </location>
</feature>
<evidence type="ECO:0008006" key="4">
    <source>
        <dbReference type="Google" id="ProtNLM"/>
    </source>
</evidence>
<evidence type="ECO:0000256" key="1">
    <source>
        <dbReference type="SAM" id="SignalP"/>
    </source>
</evidence>
<keyword evidence="1" id="KW-0732">Signal</keyword>